<dbReference type="Pfam" id="PF01425">
    <property type="entry name" value="Amidase"/>
    <property type="match status" value="1"/>
</dbReference>
<feature type="domain" description="Amidase" evidence="1">
    <location>
        <begin position="28"/>
        <end position="434"/>
    </location>
</feature>
<organism evidence="2 3">
    <name type="scientific">Roseicitreum antarcticum</name>
    <dbReference type="NCBI Taxonomy" id="564137"/>
    <lineage>
        <taxon>Bacteria</taxon>
        <taxon>Pseudomonadati</taxon>
        <taxon>Pseudomonadota</taxon>
        <taxon>Alphaproteobacteria</taxon>
        <taxon>Rhodobacterales</taxon>
        <taxon>Paracoccaceae</taxon>
        <taxon>Roseicitreum</taxon>
    </lineage>
</organism>
<dbReference type="PANTHER" id="PTHR11895:SF176">
    <property type="entry name" value="AMIDASE AMID-RELATED"/>
    <property type="match status" value="1"/>
</dbReference>
<dbReference type="InterPro" id="IPR023631">
    <property type="entry name" value="Amidase_dom"/>
</dbReference>
<dbReference type="GO" id="GO:0016740">
    <property type="term" value="F:transferase activity"/>
    <property type="evidence" value="ECO:0007669"/>
    <property type="project" value="UniProtKB-KW"/>
</dbReference>
<dbReference type="RefSeq" id="WP_092885498.1">
    <property type="nucleotide sequence ID" value="NZ_CP061498.1"/>
</dbReference>
<evidence type="ECO:0000313" key="3">
    <source>
        <dbReference type="Proteomes" id="UP000198539"/>
    </source>
</evidence>
<keyword evidence="2" id="KW-0808">Transferase</keyword>
<evidence type="ECO:0000259" key="1">
    <source>
        <dbReference type="Pfam" id="PF01425"/>
    </source>
</evidence>
<reference evidence="2 3" key="1">
    <citation type="submission" date="2016-10" db="EMBL/GenBank/DDBJ databases">
        <authorList>
            <person name="de Groot N.N."/>
        </authorList>
    </citation>
    <scope>NUCLEOTIDE SEQUENCE [LARGE SCALE GENOMIC DNA]</scope>
    <source>
        <strain evidence="2 3">CGMCC 1.8894</strain>
    </source>
</reference>
<dbReference type="Proteomes" id="UP000198539">
    <property type="component" value="Unassembled WGS sequence"/>
</dbReference>
<dbReference type="EMBL" id="FNOM01000002">
    <property type="protein sequence ID" value="SDW42566.1"/>
    <property type="molecule type" value="Genomic_DNA"/>
</dbReference>
<protein>
    <submittedName>
        <fullName evidence="2">Aspartyl-tRNA(Asn)/glutamyl-tRNA(Gln) amidotransferase subunit A</fullName>
    </submittedName>
</protein>
<dbReference type="PANTHER" id="PTHR11895">
    <property type="entry name" value="TRANSAMIDASE"/>
    <property type="match status" value="1"/>
</dbReference>
<evidence type="ECO:0000313" key="2">
    <source>
        <dbReference type="EMBL" id="SDW42566.1"/>
    </source>
</evidence>
<proteinExistence type="predicted"/>
<dbReference type="SUPFAM" id="SSF75304">
    <property type="entry name" value="Amidase signature (AS) enzymes"/>
    <property type="match status" value="1"/>
</dbReference>
<dbReference type="InterPro" id="IPR020556">
    <property type="entry name" value="Amidase_CS"/>
</dbReference>
<dbReference type="OrthoDB" id="9777859at2"/>
<dbReference type="PROSITE" id="PS00571">
    <property type="entry name" value="AMIDASES"/>
    <property type="match status" value="1"/>
</dbReference>
<dbReference type="Gene3D" id="3.90.1300.10">
    <property type="entry name" value="Amidase signature (AS) domain"/>
    <property type="match status" value="1"/>
</dbReference>
<sequence>MSDDLTNLSLAEATRQLKRGQLRARAYLEAHLAAIERHDRGLNAFLNVLAESALQQADKADAEHRAGRTLGPLHGIPFAIKDIIDIQGTPTTCHSSVAPTTNAVQDAQVVARLRAAGAVIMGKTALHEFATGGPSFDLPWPPARNPWNRDHHPGGSSSGSAVAVAARMAPAALGTDTAGSVRHPATACGIVGFKPTTAAIGTKGVFPLSWSLDHLGTLTRSTRDAAIIFDSLRDPGVAFDLDTVQGTGDLTGHRIGVFEEFSTGATAEISAAFFAALDLLRDLGAELIPLSVPLLAAYAGCGRLILQAESHALHQSWLQARAEDYSQRGRTRLLAGRSIDAASYINAQRMRRALTEQMEAALSTVDAAVCVSSLTLPCRIDDPAEIDRTYDQQARTPFNLAGSPAVALPIGLSSSGMPMGMQVVGAARSDARVLNVACIYEHAAAWSTRPPMLDPSKP</sequence>
<dbReference type="AlphaFoldDB" id="A0A1H2TF41"/>
<accession>A0A1H2TF41</accession>
<dbReference type="InterPro" id="IPR000120">
    <property type="entry name" value="Amidase"/>
</dbReference>
<dbReference type="STRING" id="564137.SAMN04488238_10239"/>
<gene>
    <name evidence="2" type="ORF">SAMN04488238_10239</name>
</gene>
<name>A0A1H2TF41_9RHOB</name>
<dbReference type="InterPro" id="IPR036928">
    <property type="entry name" value="AS_sf"/>
</dbReference>
<keyword evidence="3" id="KW-1185">Reference proteome</keyword>